<name>A0A511FIJ8_9CELL</name>
<evidence type="ECO:0000313" key="4">
    <source>
        <dbReference type="Proteomes" id="UP000564629"/>
    </source>
</evidence>
<dbReference type="RefSeq" id="WP_146839994.1">
    <property type="nucleotide sequence ID" value="NZ_BJVQ01000065.1"/>
</dbReference>
<sequence length="210" mass="21509">MRDLAAALRPWSAGTAEPRAVRVHPVVEVDGFAAMLPAPAADEGARLDLLDALRADPDLAGALVAPVQPGEEPLLDDGDARLVVRLTAADAARVPAVLERWRPRVAAAAADATVVVTGPADERQVLVDRSWRFDHGVAVPAWAEPVPGVAELVGRLAADAAVTGYSVRADRAAPELAVTVADRAAVPGLLAALADLPAAAAFASVDVTAP</sequence>
<reference evidence="1 3" key="1">
    <citation type="submission" date="2019-07" db="EMBL/GenBank/DDBJ databases">
        <title>Whole genome shotgun sequence of Cellulomonas hominis NBRC 16055.</title>
        <authorList>
            <person name="Hosoyama A."/>
            <person name="Uohara A."/>
            <person name="Ohji S."/>
            <person name="Ichikawa N."/>
        </authorList>
    </citation>
    <scope>NUCLEOTIDE SEQUENCE [LARGE SCALE GENOMIC DNA]</scope>
    <source>
        <strain evidence="1 3">NBRC 16055</strain>
    </source>
</reference>
<organism evidence="1 3">
    <name type="scientific">Cellulomonas hominis</name>
    <dbReference type="NCBI Taxonomy" id="156981"/>
    <lineage>
        <taxon>Bacteria</taxon>
        <taxon>Bacillati</taxon>
        <taxon>Actinomycetota</taxon>
        <taxon>Actinomycetes</taxon>
        <taxon>Micrococcales</taxon>
        <taxon>Cellulomonadaceae</taxon>
        <taxon>Cellulomonas</taxon>
    </lineage>
</organism>
<dbReference type="EMBL" id="JACHDN010000001">
    <property type="protein sequence ID" value="MBB5471285.1"/>
    <property type="molecule type" value="Genomic_DNA"/>
</dbReference>
<dbReference type="Proteomes" id="UP000321723">
    <property type="component" value="Unassembled WGS sequence"/>
</dbReference>
<accession>A0A511FIJ8</accession>
<evidence type="ECO:0000313" key="3">
    <source>
        <dbReference type="Proteomes" id="UP000321723"/>
    </source>
</evidence>
<evidence type="ECO:0000313" key="1">
    <source>
        <dbReference type="EMBL" id="GEL48187.1"/>
    </source>
</evidence>
<dbReference type="EMBL" id="BJVQ01000065">
    <property type="protein sequence ID" value="GEL48187.1"/>
    <property type="molecule type" value="Genomic_DNA"/>
</dbReference>
<dbReference type="AlphaFoldDB" id="A0A511FIJ8"/>
<gene>
    <name evidence="1" type="ORF">CHO01_33030</name>
    <name evidence="2" type="ORF">HNR08_000021</name>
</gene>
<dbReference type="Proteomes" id="UP000564629">
    <property type="component" value="Unassembled WGS sequence"/>
</dbReference>
<reference evidence="2 4" key="2">
    <citation type="submission" date="2020-08" db="EMBL/GenBank/DDBJ databases">
        <title>Sequencing the genomes of 1000 actinobacteria strains.</title>
        <authorList>
            <person name="Klenk H.-P."/>
        </authorList>
    </citation>
    <scope>NUCLEOTIDE SEQUENCE [LARGE SCALE GENOMIC DNA]</scope>
    <source>
        <strain evidence="2 4">DSM 9581</strain>
    </source>
</reference>
<comment type="caution">
    <text evidence="1">The sequence shown here is derived from an EMBL/GenBank/DDBJ whole genome shotgun (WGS) entry which is preliminary data.</text>
</comment>
<protein>
    <submittedName>
        <fullName evidence="1">Uncharacterized protein</fullName>
    </submittedName>
</protein>
<proteinExistence type="predicted"/>
<keyword evidence="3" id="KW-1185">Reference proteome</keyword>
<evidence type="ECO:0000313" key="2">
    <source>
        <dbReference type="EMBL" id="MBB5471285.1"/>
    </source>
</evidence>